<accession>A0A1I7UMD4</accession>
<reference evidence="4" key="1">
    <citation type="submission" date="2016-11" db="UniProtKB">
        <authorList>
            <consortium name="WormBaseParasite"/>
        </authorList>
    </citation>
    <scope>IDENTIFICATION</scope>
</reference>
<dbReference type="STRING" id="1561998.A0A1I7UMD4"/>
<keyword evidence="2" id="KW-0472">Membrane</keyword>
<dbReference type="eggNOG" id="KOG1306">
    <property type="taxonomic scope" value="Eukaryota"/>
</dbReference>
<dbReference type="InterPro" id="IPR051171">
    <property type="entry name" value="CaCA"/>
</dbReference>
<evidence type="ECO:0000313" key="3">
    <source>
        <dbReference type="Proteomes" id="UP000095282"/>
    </source>
</evidence>
<evidence type="ECO:0000256" key="2">
    <source>
        <dbReference type="SAM" id="Phobius"/>
    </source>
</evidence>
<dbReference type="GO" id="GO:0005432">
    <property type="term" value="F:calcium:sodium antiporter activity"/>
    <property type="evidence" value="ECO:0007669"/>
    <property type="project" value="TreeGrafter"/>
</dbReference>
<dbReference type="WBParaSite" id="Csp11.Scaffold630.g17413.t1">
    <property type="protein sequence ID" value="Csp11.Scaffold630.g17413.t1"/>
    <property type="gene ID" value="Csp11.Scaffold630.g17413"/>
</dbReference>
<dbReference type="PANTHER" id="PTHR11878">
    <property type="entry name" value="SODIUM/CALCIUM EXCHANGER"/>
    <property type="match status" value="1"/>
</dbReference>
<feature type="transmembrane region" description="Helical" evidence="2">
    <location>
        <begin position="83"/>
        <end position="107"/>
    </location>
</feature>
<keyword evidence="2" id="KW-0812">Transmembrane</keyword>
<dbReference type="GO" id="GO:0098794">
    <property type="term" value="C:postsynapse"/>
    <property type="evidence" value="ECO:0007669"/>
    <property type="project" value="TreeGrafter"/>
</dbReference>
<sequence>MALSKYVSKRGKLMKKCKNRGDVRKEKKRKEEMWLLVVSTGSLAFSVTMFLIGSVVCVALLQYRRFNRKINGELGGPTSWRLISAAIFVAVWLLYILLSTLEAYCVIKGF</sequence>
<protein>
    <submittedName>
        <fullName evidence="4">DUF202 domain-containing protein</fullName>
    </submittedName>
</protein>
<proteinExistence type="predicted"/>
<keyword evidence="1" id="KW-0406">Ion transport</keyword>
<organism evidence="3 4">
    <name type="scientific">Caenorhabditis tropicalis</name>
    <dbReference type="NCBI Taxonomy" id="1561998"/>
    <lineage>
        <taxon>Eukaryota</taxon>
        <taxon>Metazoa</taxon>
        <taxon>Ecdysozoa</taxon>
        <taxon>Nematoda</taxon>
        <taxon>Chromadorea</taxon>
        <taxon>Rhabditida</taxon>
        <taxon>Rhabditina</taxon>
        <taxon>Rhabditomorpha</taxon>
        <taxon>Rhabditoidea</taxon>
        <taxon>Rhabditidae</taxon>
        <taxon>Peloderinae</taxon>
        <taxon>Caenorhabditis</taxon>
    </lineage>
</organism>
<dbReference type="PANTHER" id="PTHR11878:SF75">
    <property type="entry name" value="CALX-BETA DOMAIN-CONTAINING PROTEIN"/>
    <property type="match status" value="1"/>
</dbReference>
<dbReference type="GO" id="GO:0030424">
    <property type="term" value="C:axon"/>
    <property type="evidence" value="ECO:0007669"/>
    <property type="project" value="TreeGrafter"/>
</dbReference>
<evidence type="ECO:0000256" key="1">
    <source>
        <dbReference type="ARBA" id="ARBA00023065"/>
    </source>
</evidence>
<keyword evidence="3" id="KW-1185">Reference proteome</keyword>
<evidence type="ECO:0000313" key="4">
    <source>
        <dbReference type="WBParaSite" id="Csp11.Scaffold630.g17413.t1"/>
    </source>
</evidence>
<name>A0A1I7UMD4_9PELO</name>
<keyword evidence="1" id="KW-0813">Transport</keyword>
<dbReference type="AlphaFoldDB" id="A0A1I7UMD4"/>
<feature type="transmembrane region" description="Helical" evidence="2">
    <location>
        <begin position="34"/>
        <end position="63"/>
    </location>
</feature>
<dbReference type="Proteomes" id="UP000095282">
    <property type="component" value="Unplaced"/>
</dbReference>
<dbReference type="GO" id="GO:0098703">
    <property type="term" value="P:calcium ion import across plasma membrane"/>
    <property type="evidence" value="ECO:0007669"/>
    <property type="project" value="TreeGrafter"/>
</dbReference>
<keyword evidence="2" id="KW-1133">Transmembrane helix</keyword>
<dbReference type="GO" id="GO:0042383">
    <property type="term" value="C:sarcolemma"/>
    <property type="evidence" value="ECO:0007669"/>
    <property type="project" value="TreeGrafter"/>
</dbReference>